<organism evidence="2 3">
    <name type="scientific">Parascedosporium putredinis</name>
    <dbReference type="NCBI Taxonomy" id="1442378"/>
    <lineage>
        <taxon>Eukaryota</taxon>
        <taxon>Fungi</taxon>
        <taxon>Dikarya</taxon>
        <taxon>Ascomycota</taxon>
        <taxon>Pezizomycotina</taxon>
        <taxon>Sordariomycetes</taxon>
        <taxon>Hypocreomycetidae</taxon>
        <taxon>Microascales</taxon>
        <taxon>Microascaceae</taxon>
        <taxon>Parascedosporium</taxon>
    </lineage>
</organism>
<protein>
    <submittedName>
        <fullName evidence="2">Uncharacterized protein</fullName>
    </submittedName>
</protein>
<feature type="compositionally biased region" description="Low complexity" evidence="1">
    <location>
        <begin position="1"/>
        <end position="15"/>
    </location>
</feature>
<dbReference type="EMBL" id="CALLCH030000012">
    <property type="protein sequence ID" value="CAI4215113.1"/>
    <property type="molecule type" value="Genomic_DNA"/>
</dbReference>
<proteinExistence type="predicted"/>
<reference evidence="2" key="1">
    <citation type="submission" date="2022-11" db="EMBL/GenBank/DDBJ databases">
        <authorList>
            <person name="Scott C."/>
            <person name="Bruce N."/>
        </authorList>
    </citation>
    <scope>NUCLEOTIDE SEQUENCE</scope>
</reference>
<feature type="region of interest" description="Disordered" evidence="1">
    <location>
        <begin position="1"/>
        <end position="49"/>
    </location>
</feature>
<sequence length="160" mass="17830">MSGAPLSPASTTSSAKFRRDTGFPEPFCGDRNTTLPHPEANLSPDATLEAGDIDASRTLHRTKRSFLAKKQKHRNALAYGKIVPTAYDDHALSHDSDLDTTGGLEEMHVVMLPDGRISKDGNLSLESIEHDDTESQKKKRSFLKRLFHHHHPDQHGHHHD</sequence>
<dbReference type="Proteomes" id="UP000838763">
    <property type="component" value="Unassembled WGS sequence"/>
</dbReference>
<gene>
    <name evidence="2" type="ORF">PPNO1_LOCUS4833</name>
</gene>
<accession>A0A9P1H351</accession>
<evidence type="ECO:0000313" key="3">
    <source>
        <dbReference type="Proteomes" id="UP000838763"/>
    </source>
</evidence>
<dbReference type="OrthoDB" id="5209158at2759"/>
<evidence type="ECO:0000313" key="2">
    <source>
        <dbReference type="EMBL" id="CAI4215113.1"/>
    </source>
</evidence>
<keyword evidence="3" id="KW-1185">Reference proteome</keyword>
<comment type="caution">
    <text evidence="2">The sequence shown here is derived from an EMBL/GenBank/DDBJ whole genome shotgun (WGS) entry which is preliminary data.</text>
</comment>
<dbReference type="AlphaFoldDB" id="A0A9P1H351"/>
<name>A0A9P1H351_9PEZI</name>
<evidence type="ECO:0000256" key="1">
    <source>
        <dbReference type="SAM" id="MobiDB-lite"/>
    </source>
</evidence>